<sequence>MNGVNDTGAEVWRSDASTDVASLLADEPGINAKPSLLDDHSMRYAPESFPESSRLEAPTSNRHEQLDTDASDDHNSETTSSTSGTISELEQLLVQEGQGSASGGRAPRPSSSNSHATTQSAFDSSTSSLSFEQNTVSPQLSDGGLHVRFMNAFRGW</sequence>
<dbReference type="AlphaFoldDB" id="A0A9P8XRK1"/>
<keyword evidence="3" id="KW-1185">Reference proteome</keyword>
<dbReference type="EMBL" id="JAGTJQ010000018">
    <property type="protein sequence ID" value="KAH7009408.1"/>
    <property type="molecule type" value="Genomic_DNA"/>
</dbReference>
<comment type="caution">
    <text evidence="2">The sequence shown here is derived from an EMBL/GenBank/DDBJ whole genome shotgun (WGS) entry which is preliminary data.</text>
</comment>
<accession>A0A9P8XRK1</accession>
<feature type="compositionally biased region" description="Polar residues" evidence="1">
    <location>
        <begin position="131"/>
        <end position="140"/>
    </location>
</feature>
<evidence type="ECO:0000313" key="2">
    <source>
        <dbReference type="EMBL" id="KAH7009408.1"/>
    </source>
</evidence>
<dbReference type="GeneID" id="70189444"/>
<feature type="region of interest" description="Disordered" evidence="1">
    <location>
        <begin position="25"/>
        <end position="142"/>
    </location>
</feature>
<reference evidence="2" key="1">
    <citation type="journal article" date="2021" name="Nat. Commun.">
        <title>Genetic determinants of endophytism in the Arabidopsis root mycobiome.</title>
        <authorList>
            <person name="Mesny F."/>
            <person name="Miyauchi S."/>
            <person name="Thiergart T."/>
            <person name="Pickel B."/>
            <person name="Atanasova L."/>
            <person name="Karlsson M."/>
            <person name="Huettel B."/>
            <person name="Barry K.W."/>
            <person name="Haridas S."/>
            <person name="Chen C."/>
            <person name="Bauer D."/>
            <person name="Andreopoulos W."/>
            <person name="Pangilinan J."/>
            <person name="LaButti K."/>
            <person name="Riley R."/>
            <person name="Lipzen A."/>
            <person name="Clum A."/>
            <person name="Drula E."/>
            <person name="Henrissat B."/>
            <person name="Kohler A."/>
            <person name="Grigoriev I.V."/>
            <person name="Martin F.M."/>
            <person name="Hacquard S."/>
        </authorList>
    </citation>
    <scope>NUCLEOTIDE SEQUENCE</scope>
    <source>
        <strain evidence="2">MPI-CAGE-CH-0230</strain>
    </source>
</reference>
<dbReference type="Proteomes" id="UP000756346">
    <property type="component" value="Unassembled WGS sequence"/>
</dbReference>
<protein>
    <submittedName>
        <fullName evidence="2">Uncharacterized protein</fullName>
    </submittedName>
</protein>
<dbReference type="RefSeq" id="XP_046004036.1">
    <property type="nucleotide sequence ID" value="XM_046159898.1"/>
</dbReference>
<proteinExistence type="predicted"/>
<evidence type="ECO:0000313" key="3">
    <source>
        <dbReference type="Proteomes" id="UP000756346"/>
    </source>
</evidence>
<organism evidence="2 3">
    <name type="scientific">Microdochium trichocladiopsis</name>
    <dbReference type="NCBI Taxonomy" id="1682393"/>
    <lineage>
        <taxon>Eukaryota</taxon>
        <taxon>Fungi</taxon>
        <taxon>Dikarya</taxon>
        <taxon>Ascomycota</taxon>
        <taxon>Pezizomycotina</taxon>
        <taxon>Sordariomycetes</taxon>
        <taxon>Xylariomycetidae</taxon>
        <taxon>Xylariales</taxon>
        <taxon>Microdochiaceae</taxon>
        <taxon>Microdochium</taxon>
    </lineage>
</organism>
<feature type="compositionally biased region" description="Basic and acidic residues" evidence="1">
    <location>
        <begin position="61"/>
        <end position="76"/>
    </location>
</feature>
<feature type="compositionally biased region" description="Low complexity" evidence="1">
    <location>
        <begin position="77"/>
        <end position="90"/>
    </location>
</feature>
<feature type="compositionally biased region" description="Low complexity" evidence="1">
    <location>
        <begin position="117"/>
        <end position="130"/>
    </location>
</feature>
<gene>
    <name evidence="2" type="ORF">B0I36DRAFT_370347</name>
</gene>
<name>A0A9P8XRK1_9PEZI</name>
<evidence type="ECO:0000256" key="1">
    <source>
        <dbReference type="SAM" id="MobiDB-lite"/>
    </source>
</evidence>